<dbReference type="GO" id="GO:0045944">
    <property type="term" value="P:positive regulation of transcription by RNA polymerase II"/>
    <property type="evidence" value="ECO:0007669"/>
    <property type="project" value="TreeGrafter"/>
</dbReference>
<dbReference type="PROSITE" id="PS51517">
    <property type="entry name" value="NDT80"/>
    <property type="match status" value="1"/>
</dbReference>
<feature type="non-terminal residue" evidence="5">
    <location>
        <position position="1"/>
    </location>
</feature>
<evidence type="ECO:0000256" key="1">
    <source>
        <dbReference type="ARBA" id="ARBA00023125"/>
    </source>
</evidence>
<dbReference type="InterPro" id="IPR052605">
    <property type="entry name" value="Fungal_trans_regulator"/>
</dbReference>
<dbReference type="Pfam" id="PF05224">
    <property type="entry name" value="NDT80_PhoG"/>
    <property type="match status" value="1"/>
</dbReference>
<dbReference type="GO" id="GO:0003677">
    <property type="term" value="F:DNA binding"/>
    <property type="evidence" value="ECO:0007669"/>
    <property type="project" value="UniProtKB-KW"/>
</dbReference>
<evidence type="ECO:0000256" key="2">
    <source>
        <dbReference type="PROSITE-ProRule" id="PRU00850"/>
    </source>
</evidence>
<comment type="caution">
    <text evidence="5">The sequence shown here is derived from an EMBL/GenBank/DDBJ whole genome shotgun (WGS) entry which is preliminary data.</text>
</comment>
<dbReference type="Gene3D" id="2.60.40.1390">
    <property type="entry name" value="NDT80 DNA-binding domain"/>
    <property type="match status" value="1"/>
</dbReference>
<dbReference type="GO" id="GO:0000228">
    <property type="term" value="C:nuclear chromosome"/>
    <property type="evidence" value="ECO:0007669"/>
    <property type="project" value="TreeGrafter"/>
</dbReference>
<dbReference type="SUPFAM" id="SSF49417">
    <property type="entry name" value="p53-like transcription factors"/>
    <property type="match status" value="1"/>
</dbReference>
<dbReference type="InterPro" id="IPR037141">
    <property type="entry name" value="NDT80_DNA-bd_dom_sf"/>
</dbReference>
<feature type="compositionally biased region" description="Polar residues" evidence="3">
    <location>
        <begin position="120"/>
        <end position="137"/>
    </location>
</feature>
<dbReference type="InterPro" id="IPR008967">
    <property type="entry name" value="p53-like_TF_DNA-bd_sf"/>
</dbReference>
<dbReference type="EMBL" id="CABFNP030001012">
    <property type="protein sequence ID" value="CAI6089992.1"/>
    <property type="molecule type" value="Genomic_DNA"/>
</dbReference>
<feature type="DNA-binding region" description="NDT80" evidence="2">
    <location>
        <begin position="132"/>
        <end position="429"/>
    </location>
</feature>
<name>A0AA35M3S0_9HYPO</name>
<feature type="region of interest" description="Disordered" evidence="3">
    <location>
        <begin position="1"/>
        <end position="24"/>
    </location>
</feature>
<keyword evidence="6" id="KW-1185">Reference proteome</keyword>
<sequence>RYNQEPTTTTLSLDQPHQQPPPPSLLNLYHPPVIDTTQYHPDGTGYYPPPNPHVFTGGLDVRPRLPTKPQASLLLLARSARPLILRISKQRLTTISTGPSMGIAHTPRTASLPHPGGQPGTQISARDQYSQPTPSFRRQSEHPPCRSPPFSTSGYRRIPISPSPSLSAGFPGSSGRMDSGQYGHSSSQNKIPPLEDVQTLGTFHYQDQNRTPAKIGVNGIIDKGFFQADGEWTCYRRNYFSCVCSFTITPYFPGVPVSFTPSGSSSQPSVIHGFAMCISAVVSENDQHSIELVQHTPKRDKGPTKNPPKIPLMAKQETGAGHNHIGIFGANSNVGHGSSCSYPDGWVISDTNVNTPQTEYTFERIQFKQATQNNGKRRAAQQYYHLIIELWANTAPPGTNKEHWLKIAYRKSAKMIVRGRSPGHYQNDRRGSSSNGPSGSGAGMGNNYPHMGSSGEYGSASSMLSNYTGYSNATGTVYGSHRHHHGLPAETMMAPEEEKAVESTKAYQYYPGAIYDSHGDQMFNHHSGTDAMATHVTTDMSSKVKHEYDSSSSALPRLTHTTTDHRRCGPFDGKPTSNGYYPHVISPTGMSITMT</sequence>
<dbReference type="Proteomes" id="UP001160390">
    <property type="component" value="Unassembled WGS sequence"/>
</dbReference>
<dbReference type="GO" id="GO:0003700">
    <property type="term" value="F:DNA-binding transcription factor activity"/>
    <property type="evidence" value="ECO:0007669"/>
    <property type="project" value="UniProtKB-UniRule"/>
</dbReference>
<feature type="region of interest" description="Disordered" evidence="3">
    <location>
        <begin position="420"/>
        <end position="450"/>
    </location>
</feature>
<dbReference type="InterPro" id="IPR024061">
    <property type="entry name" value="NDT80_DNA-bd_dom"/>
</dbReference>
<feature type="non-terminal residue" evidence="5">
    <location>
        <position position="595"/>
    </location>
</feature>
<accession>A0AA35M3S0</accession>
<evidence type="ECO:0000259" key="4">
    <source>
        <dbReference type="PROSITE" id="PS51517"/>
    </source>
</evidence>
<feature type="region of interest" description="Disordered" evidence="3">
    <location>
        <begin position="96"/>
        <end position="189"/>
    </location>
</feature>
<gene>
    <name evidence="5" type="ORF">CCHLO57077_00001589</name>
</gene>
<feature type="domain" description="NDT80" evidence="4">
    <location>
        <begin position="132"/>
        <end position="429"/>
    </location>
</feature>
<protein>
    <recommendedName>
        <fullName evidence="4">NDT80 domain-containing protein</fullName>
    </recommendedName>
</protein>
<evidence type="ECO:0000313" key="6">
    <source>
        <dbReference type="Proteomes" id="UP001160390"/>
    </source>
</evidence>
<keyword evidence="1 2" id="KW-0238">DNA-binding</keyword>
<dbReference type="AlphaFoldDB" id="A0AA35M3S0"/>
<feature type="compositionally biased region" description="Polar residues" evidence="3">
    <location>
        <begin position="1"/>
        <end position="10"/>
    </location>
</feature>
<dbReference type="PANTHER" id="PTHR35144">
    <property type="entry name" value="MEIOSIS-SPECIFIC TRANSCRIPTION FACTOR NDT80"/>
    <property type="match status" value="1"/>
</dbReference>
<evidence type="ECO:0000313" key="5">
    <source>
        <dbReference type="EMBL" id="CAI6089992.1"/>
    </source>
</evidence>
<dbReference type="PANTHER" id="PTHR35144:SF2">
    <property type="entry name" value="MEIOSIS-SPECIFIC TRANSCRIPTION FACTOR NDT80"/>
    <property type="match status" value="1"/>
</dbReference>
<proteinExistence type="predicted"/>
<organism evidence="5 6">
    <name type="scientific">Clonostachys chloroleuca</name>
    <dbReference type="NCBI Taxonomy" id="1926264"/>
    <lineage>
        <taxon>Eukaryota</taxon>
        <taxon>Fungi</taxon>
        <taxon>Dikarya</taxon>
        <taxon>Ascomycota</taxon>
        <taxon>Pezizomycotina</taxon>
        <taxon>Sordariomycetes</taxon>
        <taxon>Hypocreomycetidae</taxon>
        <taxon>Hypocreales</taxon>
        <taxon>Bionectriaceae</taxon>
        <taxon>Clonostachys</taxon>
    </lineage>
</organism>
<dbReference type="GO" id="GO:0051321">
    <property type="term" value="P:meiotic cell cycle"/>
    <property type="evidence" value="ECO:0007669"/>
    <property type="project" value="TreeGrafter"/>
</dbReference>
<evidence type="ECO:0000256" key="3">
    <source>
        <dbReference type="SAM" id="MobiDB-lite"/>
    </source>
</evidence>
<feature type="compositionally biased region" description="Low complexity" evidence="3">
    <location>
        <begin position="156"/>
        <end position="165"/>
    </location>
</feature>
<reference evidence="5" key="1">
    <citation type="submission" date="2023-01" db="EMBL/GenBank/DDBJ databases">
        <authorList>
            <person name="Piombo E."/>
        </authorList>
    </citation>
    <scope>NUCLEOTIDE SEQUENCE</scope>
</reference>